<organism evidence="5 6">
    <name type="scientific">Crocosphaera subtropica (strain ATCC 51142 / BH68)</name>
    <name type="common">Cyanothece sp. (strain ATCC 51142)</name>
    <dbReference type="NCBI Taxonomy" id="43989"/>
    <lineage>
        <taxon>Bacteria</taxon>
        <taxon>Bacillati</taxon>
        <taxon>Cyanobacteriota</taxon>
        <taxon>Cyanophyceae</taxon>
        <taxon>Oscillatoriophycideae</taxon>
        <taxon>Chroococcales</taxon>
        <taxon>Aphanothecaceae</taxon>
        <taxon>Crocosphaera</taxon>
        <taxon>Crocosphaera subtropica</taxon>
    </lineage>
</organism>
<dbReference type="EMBL" id="CP000806">
    <property type="protein sequence ID" value="ACB52369.1"/>
    <property type="molecule type" value="Genomic_DNA"/>
</dbReference>
<dbReference type="InterPro" id="IPR024072">
    <property type="entry name" value="DHFR-like_dom_sf"/>
</dbReference>
<evidence type="ECO:0000313" key="5">
    <source>
        <dbReference type="EMBL" id="ACB52369.1"/>
    </source>
</evidence>
<dbReference type="Pfam" id="PF01872">
    <property type="entry name" value="RibD_C"/>
    <property type="match status" value="1"/>
</dbReference>
<accession>B1WW36</accession>
<sequence>MLSLTYREIQMENRPKTAVILAMTADGKIADFQRNAARFGSNIDQNHLEKQISLVDGVLLGARTLRAFGTTVIVKDAELLANRKQNNKPSQPINIVVSASGKIADNLRFFSQPVPHWLMTTQEGTKEQTSKFEKVLTFPEIEAGKINLVEALKRLKELGLSHLAIIGGGELVANCLEQNLIDELWLTVCPYLLGGKTAPTPVEGMGFLSSHAQKLELLSLEQKEQEIFLHYKVLSV</sequence>
<dbReference type="PANTHER" id="PTHR38011">
    <property type="entry name" value="DIHYDROFOLATE REDUCTASE FAMILY PROTEIN (AFU_ORTHOLOGUE AFUA_8G06820)"/>
    <property type="match status" value="1"/>
</dbReference>
<dbReference type="GO" id="GO:0008703">
    <property type="term" value="F:5-amino-6-(5-phosphoribosylamino)uracil reductase activity"/>
    <property type="evidence" value="ECO:0007669"/>
    <property type="project" value="InterPro"/>
</dbReference>
<keyword evidence="2" id="KW-0521">NADP</keyword>
<keyword evidence="3" id="KW-0560">Oxidoreductase</keyword>
<name>B1WW36_CROS5</name>
<evidence type="ECO:0000256" key="3">
    <source>
        <dbReference type="ARBA" id="ARBA00023002"/>
    </source>
</evidence>
<protein>
    <submittedName>
        <fullName evidence="5">Riboflavin-specific deaminase</fullName>
    </submittedName>
</protein>
<dbReference type="InterPro" id="IPR050765">
    <property type="entry name" value="Riboflavin_Biosynth_HTPR"/>
</dbReference>
<dbReference type="GO" id="GO:0009231">
    <property type="term" value="P:riboflavin biosynthetic process"/>
    <property type="evidence" value="ECO:0007669"/>
    <property type="project" value="InterPro"/>
</dbReference>
<dbReference type="AlphaFoldDB" id="B1WW36"/>
<dbReference type="HOGENOM" id="CLU_036590_4_1_3"/>
<proteinExistence type="predicted"/>
<dbReference type="InterPro" id="IPR002734">
    <property type="entry name" value="RibDG_C"/>
</dbReference>
<dbReference type="KEGG" id="cyt:cce_3021"/>
<dbReference type="STRING" id="43989.cce_3021"/>
<dbReference type="eggNOG" id="COG1985">
    <property type="taxonomic scope" value="Bacteria"/>
</dbReference>
<evidence type="ECO:0000313" key="6">
    <source>
        <dbReference type="Proteomes" id="UP000001203"/>
    </source>
</evidence>
<reference evidence="5 6" key="1">
    <citation type="journal article" date="2008" name="Proc. Natl. Acad. Sci. U.S.A.">
        <title>The genome of Cyanothece 51142, a unicellular diazotrophic cyanobacterium important in the marine nitrogen cycle.</title>
        <authorList>
            <person name="Welsh E.A."/>
            <person name="Liberton M."/>
            <person name="Stoeckel J."/>
            <person name="Loh T."/>
            <person name="Elvitigala T."/>
            <person name="Wang C."/>
            <person name="Wollam A."/>
            <person name="Fulton R.S."/>
            <person name="Clifton S.W."/>
            <person name="Jacobs J.M."/>
            <person name="Aurora R."/>
            <person name="Ghosh B.K."/>
            <person name="Sherman L.A."/>
            <person name="Smith R.D."/>
            <person name="Wilson R.K."/>
            <person name="Pakrasi H.B."/>
        </authorList>
    </citation>
    <scope>NUCLEOTIDE SEQUENCE [LARGE SCALE GENOMIC DNA]</scope>
    <source>
        <strain evidence="6">ATCC 51142 / BH68</strain>
    </source>
</reference>
<feature type="domain" description="Bacterial bifunctional deaminase-reductase C-terminal" evidence="4">
    <location>
        <begin position="19"/>
        <end position="227"/>
    </location>
</feature>
<gene>
    <name evidence="5" type="primary">ribG</name>
    <name evidence="5" type="ordered locus">cce_3021</name>
</gene>
<dbReference type="SUPFAM" id="SSF53597">
    <property type="entry name" value="Dihydrofolate reductase-like"/>
    <property type="match status" value="1"/>
</dbReference>
<comment type="pathway">
    <text evidence="1">Cofactor biosynthesis; riboflavin biosynthesis.</text>
</comment>
<dbReference type="Gene3D" id="3.40.430.10">
    <property type="entry name" value="Dihydrofolate Reductase, subunit A"/>
    <property type="match status" value="1"/>
</dbReference>
<keyword evidence="6" id="KW-1185">Reference proteome</keyword>
<dbReference type="PANTHER" id="PTHR38011:SF7">
    <property type="entry name" value="2,5-DIAMINO-6-RIBOSYLAMINO-4(3H)-PYRIMIDINONE 5'-PHOSPHATE REDUCTASE"/>
    <property type="match status" value="1"/>
</dbReference>
<dbReference type="Proteomes" id="UP000001203">
    <property type="component" value="Chromosome circular"/>
</dbReference>
<evidence type="ECO:0000256" key="2">
    <source>
        <dbReference type="ARBA" id="ARBA00022857"/>
    </source>
</evidence>
<evidence type="ECO:0000259" key="4">
    <source>
        <dbReference type="Pfam" id="PF01872"/>
    </source>
</evidence>
<evidence type="ECO:0000256" key="1">
    <source>
        <dbReference type="ARBA" id="ARBA00005104"/>
    </source>
</evidence>